<keyword evidence="1" id="KW-0812">Transmembrane</keyword>
<evidence type="ECO:0000256" key="1">
    <source>
        <dbReference type="SAM" id="Phobius"/>
    </source>
</evidence>
<organism evidence="2 3">
    <name type="scientific">Gibberella nygamai</name>
    <name type="common">Bean root rot disease fungus</name>
    <name type="synonym">Fusarium nygamai</name>
    <dbReference type="NCBI Taxonomy" id="42673"/>
    <lineage>
        <taxon>Eukaryota</taxon>
        <taxon>Fungi</taxon>
        <taxon>Dikarya</taxon>
        <taxon>Ascomycota</taxon>
        <taxon>Pezizomycotina</taxon>
        <taxon>Sordariomycetes</taxon>
        <taxon>Hypocreomycetidae</taxon>
        <taxon>Hypocreales</taxon>
        <taxon>Nectriaceae</taxon>
        <taxon>Fusarium</taxon>
        <taxon>Fusarium fujikuroi species complex</taxon>
    </lineage>
</organism>
<evidence type="ECO:0000313" key="2">
    <source>
        <dbReference type="EMBL" id="PNP85003.1"/>
    </source>
</evidence>
<dbReference type="AlphaFoldDB" id="A0A2K0WRT6"/>
<evidence type="ECO:0000313" key="3">
    <source>
        <dbReference type="Proteomes" id="UP000236664"/>
    </source>
</evidence>
<keyword evidence="1" id="KW-0472">Membrane</keyword>
<dbReference type="OrthoDB" id="5060952at2759"/>
<dbReference type="Proteomes" id="UP000236664">
    <property type="component" value="Unassembled WGS sequence"/>
</dbReference>
<keyword evidence="3" id="KW-1185">Reference proteome</keyword>
<comment type="caution">
    <text evidence="2">The sequence shown here is derived from an EMBL/GenBank/DDBJ whole genome shotgun (WGS) entry which is preliminary data.</text>
</comment>
<accession>A0A2K0WRT6</accession>
<feature type="transmembrane region" description="Helical" evidence="1">
    <location>
        <begin position="12"/>
        <end position="31"/>
    </location>
</feature>
<name>A0A2K0WRT6_GIBNY</name>
<reference evidence="2 3" key="1">
    <citation type="submission" date="2017-06" db="EMBL/GenBank/DDBJ databases">
        <title>Genome of Fusarium nygamai isolate CS10214.</title>
        <authorList>
            <person name="Gardiner D.M."/>
            <person name="Obanor F."/>
            <person name="Kazan K."/>
        </authorList>
    </citation>
    <scope>NUCLEOTIDE SEQUENCE [LARGE SCALE GENOMIC DNA]</scope>
    <source>
        <strain evidence="2 3">CS10214</strain>
    </source>
</reference>
<proteinExistence type="predicted"/>
<sequence length="150" mass="16628">MADLTDPDTTKLVIIVSFLWIISITLYNLYNLYEINDIIFYSIAIGTSFVVASASCVCISGLAVIAVYLSVLANAAIICTIVMLIPVLQYLIQCISSFFTRIRNVCDRVIGFFNAVAFFLDNVTTAVQLFPPSFDRFIYGPEGLEPLTDE</sequence>
<feature type="transmembrane region" description="Helical" evidence="1">
    <location>
        <begin position="71"/>
        <end position="92"/>
    </location>
</feature>
<feature type="transmembrane region" description="Helical" evidence="1">
    <location>
        <begin position="38"/>
        <end position="65"/>
    </location>
</feature>
<dbReference type="EMBL" id="MTQA01000036">
    <property type="protein sequence ID" value="PNP85003.1"/>
    <property type="molecule type" value="Genomic_DNA"/>
</dbReference>
<protein>
    <submittedName>
        <fullName evidence="2">Uncharacterized protein</fullName>
    </submittedName>
</protein>
<keyword evidence="1" id="KW-1133">Transmembrane helix</keyword>
<gene>
    <name evidence="2" type="ORF">FNYG_01700</name>
</gene>